<keyword evidence="4 5" id="KW-0472">Membrane</keyword>
<dbReference type="InterPro" id="IPR036259">
    <property type="entry name" value="MFS_trans_sf"/>
</dbReference>
<evidence type="ECO:0000256" key="5">
    <source>
        <dbReference type="SAM" id="Phobius"/>
    </source>
</evidence>
<evidence type="ECO:0000256" key="3">
    <source>
        <dbReference type="ARBA" id="ARBA00022989"/>
    </source>
</evidence>
<evidence type="ECO:0008006" key="8">
    <source>
        <dbReference type="Google" id="ProtNLM"/>
    </source>
</evidence>
<dbReference type="OrthoDB" id="370281at2759"/>
<evidence type="ECO:0000256" key="2">
    <source>
        <dbReference type="ARBA" id="ARBA00022692"/>
    </source>
</evidence>
<name>A0A7M5UHB9_9CNID</name>
<dbReference type="InterPro" id="IPR051068">
    <property type="entry name" value="MFS_Domain-Containing_Protein"/>
</dbReference>
<feature type="transmembrane region" description="Helical" evidence="5">
    <location>
        <begin position="413"/>
        <end position="429"/>
    </location>
</feature>
<dbReference type="GO" id="GO:0016020">
    <property type="term" value="C:membrane"/>
    <property type="evidence" value="ECO:0007669"/>
    <property type="project" value="UniProtKB-SubCell"/>
</dbReference>
<comment type="subcellular location">
    <subcellularLocation>
        <location evidence="1">Membrane</location>
        <topology evidence="1">Multi-pass membrane protein</topology>
    </subcellularLocation>
</comment>
<organism evidence="6 7">
    <name type="scientific">Clytia hemisphaerica</name>
    <dbReference type="NCBI Taxonomy" id="252671"/>
    <lineage>
        <taxon>Eukaryota</taxon>
        <taxon>Metazoa</taxon>
        <taxon>Cnidaria</taxon>
        <taxon>Hydrozoa</taxon>
        <taxon>Hydroidolina</taxon>
        <taxon>Leptothecata</taxon>
        <taxon>Obeliida</taxon>
        <taxon>Clytiidae</taxon>
        <taxon>Clytia</taxon>
    </lineage>
</organism>
<proteinExistence type="predicted"/>
<dbReference type="PANTHER" id="PTHR23510:SF16">
    <property type="entry name" value="MAJOR FACILITATOR SUPERFAMILY (MFS) PROFILE DOMAIN-CONTAINING PROTEIN"/>
    <property type="match status" value="1"/>
</dbReference>
<evidence type="ECO:0000313" key="7">
    <source>
        <dbReference type="Proteomes" id="UP000594262"/>
    </source>
</evidence>
<evidence type="ECO:0000256" key="4">
    <source>
        <dbReference type="ARBA" id="ARBA00023136"/>
    </source>
</evidence>
<feature type="transmembrane region" description="Helical" evidence="5">
    <location>
        <begin position="247"/>
        <end position="266"/>
    </location>
</feature>
<evidence type="ECO:0000313" key="6">
    <source>
        <dbReference type="EnsemblMetazoa" id="CLYHEMP001126.2"/>
    </source>
</evidence>
<feature type="transmembrane region" description="Helical" evidence="5">
    <location>
        <begin position="16"/>
        <end position="36"/>
    </location>
</feature>
<dbReference type="PANTHER" id="PTHR23510">
    <property type="entry name" value="INNER MEMBRANE TRANSPORT PROTEIN YAJR"/>
    <property type="match status" value="1"/>
</dbReference>
<feature type="transmembrane region" description="Helical" evidence="5">
    <location>
        <begin position="181"/>
        <end position="205"/>
    </location>
</feature>
<dbReference type="RefSeq" id="XP_066912383.1">
    <property type="nucleotide sequence ID" value="XM_067056282.1"/>
</dbReference>
<dbReference type="AlphaFoldDB" id="A0A7M5UHB9"/>
<protein>
    <recommendedName>
        <fullName evidence="8">Major facilitator superfamily (MFS) profile domain-containing protein</fullName>
    </recommendedName>
</protein>
<feature type="transmembrane region" description="Helical" evidence="5">
    <location>
        <begin position="56"/>
        <end position="73"/>
    </location>
</feature>
<dbReference type="Proteomes" id="UP000594262">
    <property type="component" value="Unplaced"/>
</dbReference>
<dbReference type="Pfam" id="PF07690">
    <property type="entry name" value="MFS_1"/>
    <property type="match status" value="1"/>
</dbReference>
<sequence length="442" mass="50515">MAYKSLEQWERQRSHMLVLMAFQQLMNGIEYSITYATMWLYIKSVDPLASDSKNRIFYSLIATSKFASTILFSPIIGKIMDKHRNLRTLTLFANILAVIGNLVYTFNFSIWCLLIGAFLTGFQGTTRPIGYSEVSRCYSKDEVQSKLALTAGADGVGFLIGPVLNFFFINVDIKIGSWHLNYYNAAVGFLAIVYLILIIADVIFLKDISKDLELSGERSLLLDEEEDADKEDDENLQTFEKWSIGTYVDIAIIACLTFLTAFLPYMEDIWASLLIIDIQGLTVKEMNIFFLICAISSIITMVIFIKFNFTGSTLYYLAITWILALLIQQNLTALLKIYTLSYGLTMFLWGIVGVATTQIVSMEYYYLVEILPRMVTRSRLSYWSSFRWSLYMVGCLIASLAGPYLFLYLEYEVLFVNAFVMILLIAFVFRKDSFVNPKVIIN</sequence>
<feature type="transmembrane region" description="Helical" evidence="5">
    <location>
        <begin position="388"/>
        <end position="407"/>
    </location>
</feature>
<evidence type="ECO:0000256" key="1">
    <source>
        <dbReference type="ARBA" id="ARBA00004141"/>
    </source>
</evidence>
<feature type="transmembrane region" description="Helical" evidence="5">
    <location>
        <begin position="347"/>
        <end position="367"/>
    </location>
</feature>
<keyword evidence="7" id="KW-1185">Reference proteome</keyword>
<dbReference type="RefSeq" id="XP_066912381.1">
    <property type="nucleotide sequence ID" value="XM_067056280.1"/>
</dbReference>
<reference evidence="6" key="1">
    <citation type="submission" date="2021-01" db="UniProtKB">
        <authorList>
            <consortium name="EnsemblMetazoa"/>
        </authorList>
    </citation>
    <scope>IDENTIFICATION</scope>
</reference>
<dbReference type="InterPro" id="IPR011701">
    <property type="entry name" value="MFS"/>
</dbReference>
<dbReference type="EnsemblMetazoa" id="CLYHEMT001126.2">
    <property type="protein sequence ID" value="CLYHEMP001126.2"/>
    <property type="gene ID" value="CLYHEMG001126"/>
</dbReference>
<keyword evidence="2 5" id="KW-0812">Transmembrane</keyword>
<feature type="transmembrane region" description="Helical" evidence="5">
    <location>
        <begin position="314"/>
        <end position="335"/>
    </location>
</feature>
<dbReference type="Gene3D" id="1.20.1250.20">
    <property type="entry name" value="MFS general substrate transporter like domains"/>
    <property type="match status" value="1"/>
</dbReference>
<dbReference type="GeneID" id="136799560"/>
<feature type="transmembrane region" description="Helical" evidence="5">
    <location>
        <begin position="108"/>
        <end position="126"/>
    </location>
</feature>
<dbReference type="GO" id="GO:0022857">
    <property type="term" value="F:transmembrane transporter activity"/>
    <property type="evidence" value="ECO:0007669"/>
    <property type="project" value="InterPro"/>
</dbReference>
<dbReference type="RefSeq" id="XP_066912382.1">
    <property type="nucleotide sequence ID" value="XM_067056281.1"/>
</dbReference>
<dbReference type="SUPFAM" id="SSF103473">
    <property type="entry name" value="MFS general substrate transporter"/>
    <property type="match status" value="1"/>
</dbReference>
<feature type="transmembrane region" description="Helical" evidence="5">
    <location>
        <begin position="147"/>
        <end position="169"/>
    </location>
</feature>
<accession>A0A7M5UHB9</accession>
<dbReference type="EnsemblMetazoa" id="CLYHEMT001126.1">
    <property type="protein sequence ID" value="CLYHEMP001126.1"/>
    <property type="gene ID" value="CLYHEMG001126"/>
</dbReference>
<keyword evidence="3 5" id="KW-1133">Transmembrane helix</keyword>
<feature type="transmembrane region" description="Helical" evidence="5">
    <location>
        <begin position="286"/>
        <end position="307"/>
    </location>
</feature>